<dbReference type="InterPro" id="IPR048304">
    <property type="entry name" value="UbiD_Rift_dom"/>
</dbReference>
<evidence type="ECO:0000313" key="10">
    <source>
        <dbReference type="EMBL" id="RFF33040.1"/>
    </source>
</evidence>
<dbReference type="Pfam" id="PF20695">
    <property type="entry name" value="UbiD_N"/>
    <property type="match status" value="1"/>
</dbReference>
<evidence type="ECO:0000259" key="9">
    <source>
        <dbReference type="Pfam" id="PF20696"/>
    </source>
</evidence>
<organism evidence="10 11">
    <name type="scientific">Wenzhouxiangella sediminis</name>
    <dbReference type="NCBI Taxonomy" id="1792836"/>
    <lineage>
        <taxon>Bacteria</taxon>
        <taxon>Pseudomonadati</taxon>
        <taxon>Pseudomonadota</taxon>
        <taxon>Gammaproteobacteria</taxon>
        <taxon>Chromatiales</taxon>
        <taxon>Wenzhouxiangellaceae</taxon>
        <taxon>Wenzhouxiangella</taxon>
    </lineage>
</organism>
<dbReference type="InterPro" id="IPR049381">
    <property type="entry name" value="UbiD-like_C"/>
</dbReference>
<dbReference type="FunFam" id="3.40.1670.10:FF:000001">
    <property type="entry name" value="3-octaprenyl-4-hydroxybenzoate carboxy-lyase"/>
    <property type="match status" value="1"/>
</dbReference>
<gene>
    <name evidence="10" type="ORF">DZC52_00315</name>
</gene>
<dbReference type="PANTHER" id="PTHR30108:SF17">
    <property type="entry name" value="FERULIC ACID DECARBOXYLASE 1"/>
    <property type="match status" value="1"/>
</dbReference>
<dbReference type="SUPFAM" id="SSF50475">
    <property type="entry name" value="FMN-binding split barrel"/>
    <property type="match status" value="1"/>
</dbReference>
<feature type="domain" description="3-octaprenyl-4-hydroxybenzoate carboxy-lyase-like C-terminal" evidence="9">
    <location>
        <begin position="329"/>
        <end position="453"/>
    </location>
</feature>
<evidence type="ECO:0000256" key="2">
    <source>
        <dbReference type="ARBA" id="ARBA00010021"/>
    </source>
</evidence>
<keyword evidence="11" id="KW-1185">Reference proteome</keyword>
<dbReference type="GO" id="GO:0008694">
    <property type="term" value="F:4-hydroxy-3-polyprenylbenzoate decarboxylase activity"/>
    <property type="evidence" value="ECO:0007669"/>
    <property type="project" value="TreeGrafter"/>
</dbReference>
<evidence type="ECO:0000259" key="7">
    <source>
        <dbReference type="Pfam" id="PF01977"/>
    </source>
</evidence>
<dbReference type="Pfam" id="PF20696">
    <property type="entry name" value="UbiD_C"/>
    <property type="match status" value="1"/>
</dbReference>
<protein>
    <recommendedName>
        <fullName evidence="4">3-octaprenyl-4-hydroxybenzoate carboxy-lyase</fullName>
    </recommendedName>
    <alternativeName>
        <fullName evidence="6">Polyprenyl p-hydroxybenzoate decarboxylase</fullName>
    </alternativeName>
</protein>
<feature type="domain" description="3-octaprenyl-4-hydroxybenzoate carboxy-lyase-like N-terminal" evidence="8">
    <location>
        <begin position="10"/>
        <end position="89"/>
    </location>
</feature>
<comment type="caution">
    <text evidence="10">The sequence shown here is derived from an EMBL/GenBank/DDBJ whole genome shotgun (WGS) entry which is preliminary data.</text>
</comment>
<dbReference type="SUPFAM" id="SSF143968">
    <property type="entry name" value="UbiD C-terminal domain-like"/>
    <property type="match status" value="1"/>
</dbReference>
<keyword evidence="5" id="KW-0831">Ubiquinone biosynthesis</keyword>
<comment type="subunit">
    <text evidence="3">Homohexamer.</text>
</comment>
<dbReference type="EMBL" id="QUZK01000002">
    <property type="protein sequence ID" value="RFF33040.1"/>
    <property type="molecule type" value="Genomic_DNA"/>
</dbReference>
<dbReference type="NCBIfam" id="TIGR00148">
    <property type="entry name" value="UbiD family decarboxylase"/>
    <property type="match status" value="1"/>
</dbReference>
<name>A0A3E1KD64_9GAMM</name>
<sequence>MPYQDLRSFLDALQGDGELARISEPVDPCLEATALARHAQSEGGPALLLENVGGSDHPLLLNLFGHRRRIEAVLGDRPVRGLAELGELLARLQQPRLPRSVRSALSDWPELGQLALVAPRRVERAAFHERVLEADEIDLERLPIQRCWPGDAGRLITLGLVVTNNARLGRQNIGIYRQQLIGPNRVIMRWLAHRGGAQDFAEWQRTRPGEPFPVAVVIGADPATTLAAVAPVPDTLSEFQFAGLLRGARSRVAAAPLTGLDVPAGAEIVLEGHIHPDDTAVEGPFGDHTGHYNAAGVYPVLTVERVSMREDAIYQGSFMGKSPHDEPSVLASALNDLFVPILRGIFPEIRDFYLPPAACSYRIALVSIDKRYPGHARRVMMGVWSYLRQFTYTKFVVVVDADIDVRDGNEVLWALANHVDPARDSLMVERTPVDVLDFASSEPGLGSKLGLDATRKLPGETDREWPQPIVPSAEVERRVEALYRRIASGRGER</sequence>
<evidence type="ECO:0000256" key="1">
    <source>
        <dbReference type="ARBA" id="ARBA00004749"/>
    </source>
</evidence>
<dbReference type="OrthoDB" id="9809841at2"/>
<comment type="pathway">
    <text evidence="1">Cofactor biosynthesis; ubiquinone biosynthesis.</text>
</comment>
<feature type="domain" description="3-octaprenyl-4-hydroxybenzoate carboxy-lyase-like Rift-related" evidence="7">
    <location>
        <begin position="122"/>
        <end position="321"/>
    </location>
</feature>
<evidence type="ECO:0000256" key="5">
    <source>
        <dbReference type="ARBA" id="ARBA00022688"/>
    </source>
</evidence>
<evidence type="ECO:0000256" key="4">
    <source>
        <dbReference type="ARBA" id="ARBA00018597"/>
    </source>
</evidence>
<dbReference type="Gene3D" id="1.20.5.570">
    <property type="entry name" value="Single helix bin"/>
    <property type="match status" value="1"/>
</dbReference>
<accession>A0A3E1KD64</accession>
<proteinExistence type="inferred from homology"/>
<comment type="similarity">
    <text evidence="2">Belongs to the UbiD family.</text>
</comment>
<evidence type="ECO:0000259" key="8">
    <source>
        <dbReference type="Pfam" id="PF20695"/>
    </source>
</evidence>
<reference evidence="10 11" key="1">
    <citation type="submission" date="2018-08" db="EMBL/GenBank/DDBJ databases">
        <title>Wenzhouxiangella salilacus sp. nov., a novel bacterium isolated from a saline lake in Xinjiang Province, China.</title>
        <authorList>
            <person name="Han S."/>
        </authorList>
    </citation>
    <scope>NUCLEOTIDE SEQUENCE [LARGE SCALE GENOMIC DNA]</scope>
    <source>
        <strain evidence="10 11">XDB06</strain>
    </source>
</reference>
<dbReference type="PANTHER" id="PTHR30108">
    <property type="entry name" value="3-OCTAPRENYL-4-HYDROXYBENZOATE CARBOXY-LYASE-RELATED"/>
    <property type="match status" value="1"/>
</dbReference>
<evidence type="ECO:0000313" key="11">
    <source>
        <dbReference type="Proteomes" id="UP000260351"/>
    </source>
</evidence>
<dbReference type="Pfam" id="PF01977">
    <property type="entry name" value="UbiD"/>
    <property type="match status" value="1"/>
</dbReference>
<dbReference type="GO" id="GO:0006744">
    <property type="term" value="P:ubiquinone biosynthetic process"/>
    <property type="evidence" value="ECO:0007669"/>
    <property type="project" value="UniProtKB-KW"/>
</dbReference>
<dbReference type="Gene3D" id="3.40.1670.10">
    <property type="entry name" value="UbiD C-terminal domain-like"/>
    <property type="match status" value="1"/>
</dbReference>
<evidence type="ECO:0000256" key="6">
    <source>
        <dbReference type="ARBA" id="ARBA00030393"/>
    </source>
</evidence>
<dbReference type="InterPro" id="IPR049383">
    <property type="entry name" value="UbiD-like_N"/>
</dbReference>
<dbReference type="InterPro" id="IPR002830">
    <property type="entry name" value="UbiD"/>
</dbReference>
<dbReference type="RefSeq" id="WP_116649126.1">
    <property type="nucleotide sequence ID" value="NZ_QUZK01000002.1"/>
</dbReference>
<evidence type="ECO:0000256" key="3">
    <source>
        <dbReference type="ARBA" id="ARBA00011643"/>
    </source>
</evidence>
<dbReference type="Proteomes" id="UP000260351">
    <property type="component" value="Unassembled WGS sequence"/>
</dbReference>
<dbReference type="AlphaFoldDB" id="A0A3E1KD64"/>
<dbReference type="GO" id="GO:0005829">
    <property type="term" value="C:cytosol"/>
    <property type="evidence" value="ECO:0007669"/>
    <property type="project" value="TreeGrafter"/>
</dbReference>